<dbReference type="GO" id="GO:0004869">
    <property type="term" value="F:cysteine-type endopeptidase inhibitor activity"/>
    <property type="evidence" value="ECO:0007669"/>
    <property type="project" value="UniProtKB-KW"/>
</dbReference>
<keyword evidence="2" id="KW-0789">Thiol protease inhibitor</keyword>
<proteinExistence type="predicted"/>
<dbReference type="SUPFAM" id="SSF141066">
    <property type="entry name" value="ICP-like"/>
    <property type="match status" value="1"/>
</dbReference>
<name>D5P7I8_9MYCO</name>
<keyword evidence="5" id="KW-1185">Reference proteome</keyword>
<dbReference type="AlphaFoldDB" id="D5P7I8"/>
<accession>D5P7I8</accession>
<feature type="domain" description="Proteinase inhibitor I42 chagasin" evidence="3">
    <location>
        <begin position="57"/>
        <end position="147"/>
    </location>
</feature>
<dbReference type="InterPro" id="IPR052781">
    <property type="entry name" value="Cys_protease_inhibitor_I42"/>
</dbReference>
<reference evidence="4 5" key="1">
    <citation type="submission" date="2010-04" db="EMBL/GenBank/DDBJ databases">
        <authorList>
            <person name="Muzny D."/>
            <person name="Qin X."/>
            <person name="Deng J."/>
            <person name="Jiang H."/>
            <person name="Liu Y."/>
            <person name="Qu J."/>
            <person name="Song X.-Z."/>
            <person name="Zhang L."/>
            <person name="Thornton R."/>
            <person name="Coyle M."/>
            <person name="Francisco L."/>
            <person name="Jackson L."/>
            <person name="Javaid M."/>
            <person name="Korchina V."/>
            <person name="Kovar C."/>
            <person name="Mata R."/>
            <person name="Mathew T."/>
            <person name="Ngo R."/>
            <person name="Nguyen L."/>
            <person name="Nguyen N."/>
            <person name="Okwuonu G."/>
            <person name="Ongeri F."/>
            <person name="Pham C."/>
            <person name="Simmons D."/>
            <person name="Wilczek-Boney K."/>
            <person name="Hale W."/>
            <person name="Jakkamsetti A."/>
            <person name="Pham P."/>
            <person name="Ruth R."/>
            <person name="San Lucas F."/>
            <person name="Warren J."/>
            <person name="Zhang J."/>
            <person name="Zhao Z."/>
            <person name="Zhou C."/>
            <person name="Zhu D."/>
            <person name="Lee S."/>
            <person name="Bess C."/>
            <person name="Blankenburg K."/>
            <person name="Forbes L."/>
            <person name="Fu Q."/>
            <person name="Gubbala S."/>
            <person name="Hirani K."/>
            <person name="Jayaseelan J.C."/>
            <person name="Lara F."/>
            <person name="Munidasa M."/>
            <person name="Palculict T."/>
            <person name="Patil S."/>
            <person name="Pu L.-L."/>
            <person name="Saada N."/>
            <person name="Tang L."/>
            <person name="Weissenberger G."/>
            <person name="Zhu Y."/>
            <person name="Hemphill L."/>
            <person name="Shang Y."/>
            <person name="Youmans B."/>
            <person name="Ayvaz T."/>
            <person name="Ross M."/>
            <person name="Santibanez J."/>
            <person name="Aqrawi P."/>
            <person name="Gross S."/>
            <person name="Joshi V."/>
            <person name="Fowler G."/>
            <person name="Nazareth L."/>
            <person name="Reid J."/>
            <person name="Worley K."/>
            <person name="Petrosino J."/>
            <person name="Highlander S."/>
            <person name="Gibbs R."/>
        </authorList>
    </citation>
    <scope>NUCLEOTIDE SEQUENCE [LARGE SCALE GENOMIC DNA]</scope>
    <source>
        <strain evidence="4 5">ATCC BAA-614</strain>
    </source>
</reference>
<dbReference type="PANTHER" id="PTHR36530">
    <property type="entry name" value="INHIBITOR OF CYSTEINE PEPTIDASE"/>
    <property type="match status" value="1"/>
</dbReference>
<keyword evidence="1" id="KW-0646">Protease inhibitor</keyword>
<dbReference type="EMBL" id="ADNV01000200">
    <property type="protein sequence ID" value="EFG77916.1"/>
    <property type="molecule type" value="Genomic_DNA"/>
</dbReference>
<dbReference type="PANTHER" id="PTHR36530:SF1">
    <property type="entry name" value="AMOEBIASIN-1"/>
    <property type="match status" value="1"/>
</dbReference>
<evidence type="ECO:0000313" key="5">
    <source>
        <dbReference type="Proteomes" id="UP000003653"/>
    </source>
</evidence>
<dbReference type="Gene3D" id="2.60.40.2020">
    <property type="match status" value="1"/>
</dbReference>
<dbReference type="InterPro" id="IPR036331">
    <property type="entry name" value="Chagasin-like_sf"/>
</dbReference>
<protein>
    <submittedName>
        <fullName evidence="4">Chagasin peptidase inhibitor I42</fullName>
    </submittedName>
</protein>
<organism evidence="4 5">
    <name type="scientific">Mycobacterium parascrofulaceum ATCC BAA-614</name>
    <dbReference type="NCBI Taxonomy" id="525368"/>
    <lineage>
        <taxon>Bacteria</taxon>
        <taxon>Bacillati</taxon>
        <taxon>Actinomycetota</taxon>
        <taxon>Actinomycetes</taxon>
        <taxon>Mycobacteriales</taxon>
        <taxon>Mycobacteriaceae</taxon>
        <taxon>Mycobacterium</taxon>
        <taxon>Mycobacterium simiae complex</taxon>
    </lineage>
</organism>
<dbReference type="Pfam" id="PF09394">
    <property type="entry name" value="Inhibitor_I42"/>
    <property type="match status" value="1"/>
</dbReference>
<sequence length="150" mass="16080">MGSMTVGKIRLLVTVAMLVSPMLVGCHFASRNPPSTKTLQVPMTDVLTKDTVKQSMTLSVGNTLVVKLGSNYTTPYRWAPDMKVGEPAVLKQISHEFVPPSSDALGAPGMEVWKFTALRPGTTTIGTSYTSFVGKDPKPACTYTATITVQ</sequence>
<evidence type="ECO:0000256" key="2">
    <source>
        <dbReference type="ARBA" id="ARBA00022704"/>
    </source>
</evidence>
<dbReference type="InterPro" id="IPR018990">
    <property type="entry name" value="Prot_inh_I42_chagasin"/>
</dbReference>
<evidence type="ECO:0000256" key="1">
    <source>
        <dbReference type="ARBA" id="ARBA00022690"/>
    </source>
</evidence>
<dbReference type="Proteomes" id="UP000003653">
    <property type="component" value="Unassembled WGS sequence"/>
</dbReference>
<dbReference type="eggNOG" id="ENOG5030I1K">
    <property type="taxonomic scope" value="Bacteria"/>
</dbReference>
<dbReference type="RefSeq" id="WP_007170999.1">
    <property type="nucleotide sequence ID" value="NZ_GG770557.1"/>
</dbReference>
<gene>
    <name evidence="4" type="ORF">HMPREF0591_2132</name>
</gene>
<comment type="caution">
    <text evidence="4">The sequence shown here is derived from an EMBL/GenBank/DDBJ whole genome shotgun (WGS) entry which is preliminary data.</text>
</comment>
<evidence type="ECO:0000313" key="4">
    <source>
        <dbReference type="EMBL" id="EFG77916.1"/>
    </source>
</evidence>
<dbReference type="HOGENOM" id="CLU_1914794_0_0_11"/>
<evidence type="ECO:0000259" key="3">
    <source>
        <dbReference type="Pfam" id="PF09394"/>
    </source>
</evidence>